<evidence type="ECO:0000256" key="10">
    <source>
        <dbReference type="SAM" id="MobiDB-lite"/>
    </source>
</evidence>
<keyword evidence="13" id="KW-1185">Reference proteome</keyword>
<dbReference type="Gene3D" id="3.40.50.10050">
    <property type="entry name" value="Translation initiation factor IF- 2, domain 3"/>
    <property type="match status" value="1"/>
</dbReference>
<dbReference type="SUPFAM" id="SSF50447">
    <property type="entry name" value="Translation proteins"/>
    <property type="match status" value="2"/>
</dbReference>
<dbReference type="InterPro" id="IPR015760">
    <property type="entry name" value="TIF_IF2"/>
</dbReference>
<dbReference type="Pfam" id="PF00009">
    <property type="entry name" value="GTP_EFTU"/>
    <property type="match status" value="1"/>
</dbReference>
<dbReference type="CDD" id="cd03702">
    <property type="entry name" value="IF2_mtIF2_II"/>
    <property type="match status" value="1"/>
</dbReference>
<comment type="similarity">
    <text evidence="1 8 9">Belongs to the TRAFAC class translation factor GTPase superfamily. Classic translation factor GTPase family. IF-2 subfamily.</text>
</comment>
<evidence type="ECO:0000256" key="8">
    <source>
        <dbReference type="HAMAP-Rule" id="MF_00100"/>
    </source>
</evidence>
<evidence type="ECO:0000256" key="9">
    <source>
        <dbReference type="RuleBase" id="RU000644"/>
    </source>
</evidence>
<dbReference type="InterPro" id="IPR000795">
    <property type="entry name" value="T_Tr_GTP-bd_dom"/>
</dbReference>
<dbReference type="PANTHER" id="PTHR43381">
    <property type="entry name" value="TRANSLATION INITIATION FACTOR IF-2-RELATED"/>
    <property type="match status" value="1"/>
</dbReference>
<evidence type="ECO:0000256" key="5">
    <source>
        <dbReference type="ARBA" id="ARBA00022917"/>
    </source>
</evidence>
<dbReference type="CDD" id="cd01887">
    <property type="entry name" value="IF2_eIF5B"/>
    <property type="match status" value="1"/>
</dbReference>
<dbReference type="Pfam" id="PF11987">
    <property type="entry name" value="IF-2"/>
    <property type="match status" value="1"/>
</dbReference>
<dbReference type="InterPro" id="IPR009000">
    <property type="entry name" value="Transl_B-barrel_sf"/>
</dbReference>
<evidence type="ECO:0000256" key="6">
    <source>
        <dbReference type="ARBA" id="ARBA00023134"/>
    </source>
</evidence>
<feature type="compositionally biased region" description="Low complexity" evidence="10">
    <location>
        <begin position="98"/>
        <end position="135"/>
    </location>
</feature>
<comment type="function">
    <text evidence="7 8 9">One of the essential components for the initiation of protein synthesis. Protects formylmethionyl-tRNA from spontaneous hydrolysis and promotes its binding to the 30S ribosomal subunits. Also involved in the hydrolysis of GTP during the formation of the 70S ribosomal complex.</text>
</comment>
<evidence type="ECO:0000256" key="7">
    <source>
        <dbReference type="ARBA" id="ARBA00025162"/>
    </source>
</evidence>
<feature type="compositionally biased region" description="Low complexity" evidence="10">
    <location>
        <begin position="152"/>
        <end position="170"/>
    </location>
</feature>
<dbReference type="Gene3D" id="1.10.10.2480">
    <property type="match status" value="1"/>
</dbReference>
<dbReference type="Gene3D" id="3.40.50.300">
    <property type="entry name" value="P-loop containing nucleotide triphosphate hydrolases"/>
    <property type="match status" value="1"/>
</dbReference>
<feature type="compositionally biased region" description="Polar residues" evidence="10">
    <location>
        <begin position="136"/>
        <end position="149"/>
    </location>
</feature>
<protein>
    <recommendedName>
        <fullName evidence="2 8">Translation initiation factor IF-2</fullName>
    </recommendedName>
</protein>
<dbReference type="InterPro" id="IPR053905">
    <property type="entry name" value="EF-G-like_DII"/>
</dbReference>
<feature type="compositionally biased region" description="Polar residues" evidence="10">
    <location>
        <begin position="294"/>
        <end position="304"/>
    </location>
</feature>
<dbReference type="NCBIfam" id="TIGR00231">
    <property type="entry name" value="small_GTP"/>
    <property type="match status" value="1"/>
</dbReference>
<sequence>MPKIRVHEIAKEIGKSNREVMNFLISRGVEVKSHMSSIEEAEEKLLRDTFDKKEENKNSEEAKPKKKSNIIQVFRPQNASTPEGKNYGKNRSGGKSGSGSARPSQGSRPQNQGQSQGQQTGQGQQRQAQSSTGQGRTEQNRQGSGQGQRYASGGSTQGQQRQGQNSSQGRPGQGGQGRTGQSGQGRPGQGRPGQGGQGRPGQGRPGQSGQGRPGQRSNDGRRPQGDKDGRDFRRGPQDGRRTTAARKPQGESGDTPLVQKPSRDVRKDKDKEKDKVTQRGDKFGNDRQKGASKRPNQGRRQQSRIPKALQKPVHQQPKEEKKEVIKEIILPEKMTIRELADKMKMQPSVIVKKLFMQGIMVTVNHEIDFEKAQEIALEYDIIAEPEEKVDVIEELLKEEEEDASMLASRPPVVCVMGHVDHGKTSLLDAIRNTRVTDREAGGITQHIGAYTVDVDGQQITFLDTPGHEAFTAMRMRGANATDIAILVVAADDGVMPQTIEAINHAKAAGVEIIVAINKIDKPSANVERVKQELSEYELIPEDWGGSTIFVPVSAHTQEGINELLEMILLTSEVCELKANPKRKARGLVIEAKLDKGKGPVATILVQKGTLYVGDFIAAGACSGKVRAMMDDKGRRVKEAGPSTPVEILGLGDVPNAGEVLVATENDKEAKNFAATFVSENRNRLLEETKAKMSLDDLFSQIKEGNLKELGIVVKADVQGSVEAVKQSLTKLSNDEVVVKIVHGGVGAVNESDVMLASASNAIIIGFNVRPDATAKAIAEQEGVDLRLYRVIYQAIEDVEAAMKGLLDPVFEEKVIGHAEVRQIFKASGIGNIAGSYVLDGVFQRGCSVRITREGTQIFEGKLASLKRFKDDVKEVKSGYECGLVFEGFDEIQELDIVEAYTMVEVPR</sequence>
<dbReference type="PROSITE" id="PS51722">
    <property type="entry name" value="G_TR_2"/>
    <property type="match status" value="1"/>
</dbReference>
<evidence type="ECO:0000256" key="1">
    <source>
        <dbReference type="ARBA" id="ARBA00007733"/>
    </source>
</evidence>
<dbReference type="InterPro" id="IPR000178">
    <property type="entry name" value="TF_IF2_bacterial-like"/>
</dbReference>
<dbReference type="InterPro" id="IPR006847">
    <property type="entry name" value="IF2_N"/>
</dbReference>
<gene>
    <name evidence="8 12" type="primary">infB</name>
    <name evidence="12" type="ORF">NQ502_02505</name>
</gene>
<comment type="subcellular location">
    <subcellularLocation>
        <location evidence="8">Cytoplasm</location>
    </subcellularLocation>
</comment>
<feature type="binding site" evidence="8">
    <location>
        <begin position="517"/>
        <end position="520"/>
    </location>
    <ligand>
        <name>GTP</name>
        <dbReference type="ChEBI" id="CHEBI:37565"/>
    </ligand>
</feature>
<keyword evidence="8" id="KW-0963">Cytoplasm</keyword>
<feature type="domain" description="Tr-type G" evidence="11">
    <location>
        <begin position="408"/>
        <end position="577"/>
    </location>
</feature>
<name>A0ABY5VI96_9FIRM</name>
<feature type="region of interest" description="Disordered" evidence="10">
    <location>
        <begin position="48"/>
        <end position="322"/>
    </location>
</feature>
<dbReference type="PANTHER" id="PTHR43381:SF5">
    <property type="entry name" value="TR-TYPE G DOMAIN-CONTAINING PROTEIN"/>
    <property type="match status" value="1"/>
</dbReference>
<dbReference type="InterPro" id="IPR027417">
    <property type="entry name" value="P-loop_NTPase"/>
</dbReference>
<dbReference type="PROSITE" id="PS01176">
    <property type="entry name" value="IF2"/>
    <property type="match status" value="1"/>
</dbReference>
<dbReference type="Gene3D" id="2.40.30.10">
    <property type="entry name" value="Translation factors"/>
    <property type="match status" value="2"/>
</dbReference>
<dbReference type="EMBL" id="CP102290">
    <property type="protein sequence ID" value="UWP59951.1"/>
    <property type="molecule type" value="Genomic_DNA"/>
</dbReference>
<dbReference type="InterPro" id="IPR005225">
    <property type="entry name" value="Small_GTP-bd"/>
</dbReference>
<dbReference type="InterPro" id="IPR036925">
    <property type="entry name" value="TIF_IF2_dom3_sf"/>
</dbReference>
<reference evidence="12" key="1">
    <citation type="journal article" date="2022" name="Cell">
        <title>Design, construction, and in vivo augmentation of a complex gut microbiome.</title>
        <authorList>
            <person name="Cheng A.G."/>
            <person name="Ho P.Y."/>
            <person name="Aranda-Diaz A."/>
            <person name="Jain S."/>
            <person name="Yu F.B."/>
            <person name="Meng X."/>
            <person name="Wang M."/>
            <person name="Iakiviak M."/>
            <person name="Nagashima K."/>
            <person name="Zhao A."/>
            <person name="Murugkar P."/>
            <person name="Patil A."/>
            <person name="Atabakhsh K."/>
            <person name="Weakley A."/>
            <person name="Yan J."/>
            <person name="Brumbaugh A.R."/>
            <person name="Higginbottom S."/>
            <person name="Dimas A."/>
            <person name="Shiver A.L."/>
            <person name="Deutschbauer A."/>
            <person name="Neff N."/>
            <person name="Sonnenburg J.L."/>
            <person name="Huang K.C."/>
            <person name="Fischbach M.A."/>
        </authorList>
    </citation>
    <scope>NUCLEOTIDE SEQUENCE</scope>
    <source>
        <strain evidence="12">DSM 19829</strain>
    </source>
</reference>
<feature type="region of interest" description="G-domain" evidence="8">
    <location>
        <begin position="411"/>
        <end position="559"/>
    </location>
</feature>
<evidence type="ECO:0000256" key="3">
    <source>
        <dbReference type="ARBA" id="ARBA00022540"/>
    </source>
</evidence>
<dbReference type="SUPFAM" id="SSF52540">
    <property type="entry name" value="P-loop containing nucleoside triphosphate hydrolases"/>
    <property type="match status" value="1"/>
</dbReference>
<keyword evidence="5 8" id="KW-0648">Protein biosynthesis</keyword>
<dbReference type="InterPro" id="IPR044145">
    <property type="entry name" value="IF2_II"/>
</dbReference>
<evidence type="ECO:0000259" key="11">
    <source>
        <dbReference type="PROSITE" id="PS51722"/>
    </source>
</evidence>
<evidence type="ECO:0000256" key="2">
    <source>
        <dbReference type="ARBA" id="ARBA00020675"/>
    </source>
</evidence>
<dbReference type="RefSeq" id="WP_083963361.1">
    <property type="nucleotide sequence ID" value="NZ_CABLBR010000020.1"/>
</dbReference>
<feature type="compositionally biased region" description="Basic and acidic residues" evidence="10">
    <location>
        <begin position="48"/>
        <end position="63"/>
    </location>
</feature>
<proteinExistence type="inferred from homology"/>
<feature type="binding site" evidence="8">
    <location>
        <begin position="463"/>
        <end position="467"/>
    </location>
    <ligand>
        <name>GTP</name>
        <dbReference type="ChEBI" id="CHEBI:37565"/>
    </ligand>
</feature>
<accession>A0ABY5VI96</accession>
<dbReference type="InterPro" id="IPR023115">
    <property type="entry name" value="TIF_IF2_dom3"/>
</dbReference>
<feature type="compositionally biased region" description="Basic and acidic residues" evidence="10">
    <location>
        <begin position="218"/>
        <end position="241"/>
    </location>
</feature>
<evidence type="ECO:0000313" key="13">
    <source>
        <dbReference type="Proteomes" id="UP001060164"/>
    </source>
</evidence>
<dbReference type="SUPFAM" id="SSF52156">
    <property type="entry name" value="Initiation factor IF2/eIF5b, domain 3"/>
    <property type="match status" value="1"/>
</dbReference>
<keyword evidence="3 8" id="KW-0396">Initiation factor</keyword>
<keyword evidence="4 8" id="KW-0547">Nucleotide-binding</keyword>
<keyword evidence="6 8" id="KW-0342">GTP-binding</keyword>
<dbReference type="GO" id="GO:0003743">
    <property type="term" value="F:translation initiation factor activity"/>
    <property type="evidence" value="ECO:0007669"/>
    <property type="project" value="UniProtKB-KW"/>
</dbReference>
<dbReference type="NCBIfam" id="TIGR00487">
    <property type="entry name" value="IF-2"/>
    <property type="match status" value="1"/>
</dbReference>
<feature type="binding site" evidence="8">
    <location>
        <begin position="417"/>
        <end position="424"/>
    </location>
    <ligand>
        <name>GTP</name>
        <dbReference type="ChEBI" id="CHEBI:37565"/>
    </ligand>
</feature>
<dbReference type="HAMAP" id="MF_00100_B">
    <property type="entry name" value="IF_2_B"/>
    <property type="match status" value="1"/>
</dbReference>
<dbReference type="CDD" id="cd03692">
    <property type="entry name" value="mtIF2_IVc"/>
    <property type="match status" value="1"/>
</dbReference>
<dbReference type="Pfam" id="PF22042">
    <property type="entry name" value="EF-G_D2"/>
    <property type="match status" value="1"/>
</dbReference>
<feature type="compositionally biased region" description="Basic and acidic residues" evidence="10">
    <location>
        <begin position="261"/>
        <end position="289"/>
    </location>
</feature>
<dbReference type="Proteomes" id="UP001060164">
    <property type="component" value="Chromosome"/>
</dbReference>
<evidence type="ECO:0000256" key="4">
    <source>
        <dbReference type="ARBA" id="ARBA00022741"/>
    </source>
</evidence>
<evidence type="ECO:0000313" key="12">
    <source>
        <dbReference type="EMBL" id="UWP59951.1"/>
    </source>
</evidence>
<feature type="compositionally biased region" description="Gly residues" evidence="10">
    <location>
        <begin position="171"/>
        <end position="212"/>
    </location>
</feature>
<organism evidence="12 13">
    <name type="scientific">Ruminococcus gauvreauii</name>
    <dbReference type="NCBI Taxonomy" id="438033"/>
    <lineage>
        <taxon>Bacteria</taxon>
        <taxon>Bacillati</taxon>
        <taxon>Bacillota</taxon>
        <taxon>Clostridia</taxon>
        <taxon>Eubacteriales</taxon>
        <taxon>Oscillospiraceae</taxon>
        <taxon>Ruminococcus</taxon>
    </lineage>
</organism>
<dbReference type="Pfam" id="PF04760">
    <property type="entry name" value="IF2_N"/>
    <property type="match status" value="2"/>
</dbReference>